<gene>
    <name evidence="2" type="ORF">B0I24_104190</name>
    <name evidence="3" type="ORF">CWE07_06515</name>
</gene>
<dbReference type="Proteomes" id="UP000287865">
    <property type="component" value="Unassembled WGS sequence"/>
</dbReference>
<keyword evidence="5" id="KW-1185">Reference proteome</keyword>
<dbReference type="PROSITE" id="PS51257">
    <property type="entry name" value="PROKAR_LIPOPROTEIN"/>
    <property type="match status" value="1"/>
</dbReference>
<feature type="domain" description="ABC-type transport auxiliary lipoprotein component" evidence="1">
    <location>
        <begin position="40"/>
        <end position="191"/>
    </location>
</feature>
<reference evidence="2 4" key="2">
    <citation type="submission" date="2018-06" db="EMBL/GenBank/DDBJ databases">
        <title>Genomic Encyclopedia of Type Strains, Phase III (KMG-III): the genomes of soil and plant-associated and newly described type strains.</title>
        <authorList>
            <person name="Whitman W."/>
        </authorList>
    </citation>
    <scope>NUCLEOTIDE SEQUENCE [LARGE SCALE GENOMIC DNA]</scope>
    <source>
        <strain evidence="2 4">CGMCC 1.15366</strain>
    </source>
</reference>
<dbReference type="EMBL" id="QLMD01000004">
    <property type="protein sequence ID" value="RAJ98986.1"/>
    <property type="molecule type" value="Genomic_DNA"/>
</dbReference>
<dbReference type="EMBL" id="PIPK01000004">
    <property type="protein sequence ID" value="RUO25124.1"/>
    <property type="molecule type" value="Genomic_DNA"/>
</dbReference>
<reference evidence="3 5" key="1">
    <citation type="journal article" date="2018" name="Front. Microbiol.">
        <title>Genome-Based Analysis Reveals the Taxonomy and Diversity of the Family Idiomarinaceae.</title>
        <authorList>
            <person name="Liu Y."/>
            <person name="Lai Q."/>
            <person name="Shao Z."/>
        </authorList>
    </citation>
    <scope>NUCLEOTIDE SEQUENCE [LARGE SCALE GENOMIC DNA]</scope>
    <source>
        <strain evidence="3 5">CF12-14</strain>
    </source>
</reference>
<organism evidence="2 4">
    <name type="scientific">Aliidiomarina maris</name>
    <dbReference type="NCBI Taxonomy" id="531312"/>
    <lineage>
        <taxon>Bacteria</taxon>
        <taxon>Pseudomonadati</taxon>
        <taxon>Pseudomonadota</taxon>
        <taxon>Gammaproteobacteria</taxon>
        <taxon>Alteromonadales</taxon>
        <taxon>Idiomarinaceae</taxon>
        <taxon>Aliidiomarina</taxon>
    </lineage>
</organism>
<protein>
    <submittedName>
        <fullName evidence="2">ABC-type uncharacterized transport system auxiliary subunit</fullName>
    </submittedName>
</protein>
<evidence type="ECO:0000259" key="1">
    <source>
        <dbReference type="Pfam" id="PF03886"/>
    </source>
</evidence>
<accession>A0A327X729</accession>
<dbReference type="Proteomes" id="UP000249203">
    <property type="component" value="Unassembled WGS sequence"/>
</dbReference>
<comment type="caution">
    <text evidence="2">The sequence shown here is derived from an EMBL/GenBank/DDBJ whole genome shotgun (WGS) entry which is preliminary data.</text>
</comment>
<proteinExistence type="predicted"/>
<dbReference type="SUPFAM" id="SSF159594">
    <property type="entry name" value="XCC0632-like"/>
    <property type="match status" value="1"/>
</dbReference>
<dbReference type="InterPro" id="IPR005586">
    <property type="entry name" value="ABC_trans_aux"/>
</dbReference>
<dbReference type="RefSeq" id="WP_111569070.1">
    <property type="nucleotide sequence ID" value="NZ_PIPK01000004.1"/>
</dbReference>
<dbReference type="Pfam" id="PF03886">
    <property type="entry name" value="ABC_trans_aux"/>
    <property type="match status" value="1"/>
</dbReference>
<evidence type="ECO:0000313" key="2">
    <source>
        <dbReference type="EMBL" id="RAJ98986.1"/>
    </source>
</evidence>
<evidence type="ECO:0000313" key="3">
    <source>
        <dbReference type="EMBL" id="RUO25124.1"/>
    </source>
</evidence>
<name>A0A327X729_9GAMM</name>
<dbReference type="AlphaFoldDB" id="A0A327X729"/>
<evidence type="ECO:0000313" key="5">
    <source>
        <dbReference type="Proteomes" id="UP000287865"/>
    </source>
</evidence>
<evidence type="ECO:0000313" key="4">
    <source>
        <dbReference type="Proteomes" id="UP000249203"/>
    </source>
</evidence>
<sequence>MRIRYQISVIAAVLWLSACNVIPEPEQTRVYPLPQVLAPMQLDTYAGTLRVAQPSALQALDLPRVAVIQSDGRQAYWQSLRLQDRLPLVVQDALVRGMQDSQIATHVVRDSSASAFHVELQTHIEQFAIINASSPQARSAAVVIRAQLRRANDRQVIATQRFEAQYEGLGSGEAAALAGLAEALAKVQRDMMMWANLALQDK</sequence>
<dbReference type="Gene3D" id="3.40.50.10610">
    <property type="entry name" value="ABC-type transport auxiliary lipoprotein component"/>
    <property type="match status" value="1"/>
</dbReference>